<dbReference type="PANTHER" id="PTHR15283:SF4">
    <property type="entry name" value="BURSICON"/>
    <property type="match status" value="1"/>
</dbReference>
<evidence type="ECO:0000256" key="2">
    <source>
        <dbReference type="ARBA" id="ARBA00022525"/>
    </source>
</evidence>
<accession>A0AAD9VA91</accession>
<protein>
    <submittedName>
        <fullName evidence="7">Gremlin-1</fullName>
    </submittedName>
</protein>
<comment type="caution">
    <text evidence="7">The sequence shown here is derived from an EMBL/GenBank/DDBJ whole genome shotgun (WGS) entry which is preliminary data.</text>
</comment>
<gene>
    <name evidence="7" type="ORF">P5673_008737</name>
</gene>
<dbReference type="GO" id="GO:0036122">
    <property type="term" value="F:BMP binding"/>
    <property type="evidence" value="ECO:0007669"/>
    <property type="project" value="TreeGrafter"/>
</dbReference>
<keyword evidence="4" id="KW-1015">Disulfide bond</keyword>
<evidence type="ECO:0000256" key="4">
    <source>
        <dbReference type="ARBA" id="ARBA00023157"/>
    </source>
</evidence>
<keyword evidence="2" id="KW-0964">Secreted</keyword>
<dbReference type="Gene3D" id="2.10.90.10">
    <property type="entry name" value="Cystine-knot cytokines"/>
    <property type="match status" value="1"/>
</dbReference>
<dbReference type="EMBL" id="JARQWQ010000015">
    <property type="protein sequence ID" value="KAK2566974.1"/>
    <property type="molecule type" value="Genomic_DNA"/>
</dbReference>
<dbReference type="GO" id="GO:0038098">
    <property type="term" value="P:sequestering of BMP from receptor via BMP binding"/>
    <property type="evidence" value="ECO:0007669"/>
    <property type="project" value="TreeGrafter"/>
</dbReference>
<dbReference type="InterPro" id="IPR006207">
    <property type="entry name" value="Cys_knot_C"/>
</dbReference>
<evidence type="ECO:0000313" key="8">
    <source>
        <dbReference type="Proteomes" id="UP001249851"/>
    </source>
</evidence>
<sequence>MRATNIIITFFAFLQMQFQSNGEKATTNLPPFQSFITANGGSKSLPLDLTNIGRPWCKMQSFNLTIRRRGCEPKTVTKNLCFGQCRSFYVPFRKKTFESCAYCTPVAFTVKSVLLNCPGRSQHDRMAKSIKVVTACSCRTLQALKGSRFFMLIWTNKNKTIPVVFSWQRAKGPCIDDLFTNTVSRLLKNKTRQYCVEIKIKSQNDTGALSVSSKISPLDLQNISMEVLRCFNCDYTGRRHEDFFNITNIHPSSVGKAETDIETGRDEPLKENTFLVCCDCVYDRLHECQNCSRKAPLCMFKIAEWFMDKKNRNCIDCAAKFEAVGLFQTGYHSSVIIRQCPVCRHFKYLPSFISWRKHQLNERLQDCFECQLSRDIVQYKRKVRDRYERKLEQEPVLGDDNLQSKRTGACAEVVPHQGISYASVVTKGQNDSKSSSSMSENDRVKPSAKETLALLNIPNAVAKGKCFSTGLDESFSIKVLDALKISISQLEEKTKLELQLLQSDPKFWQFALRDKLLRVSQLFSSQATDQIHFNDAESRWAYLGTYTAAHATLVQAIVTSGRFQPLTDFLKGRNSKERLHVCCLGAGPGSEILGLHQFLPSNTEWMLLDNCEQWAHTSQVLLQDVCGIPFRYGAFDICKSFSQNKRQEQELTPSYAFKKAKLFLMVKFVSAVQNLPGAFNYLSDVLKRATPGTLFLFVDNAHIQTKTFIEDLVFPSHDGTQQEEFKENKSFRLYTTYAELNSDREEGLKCAAICEWLSLISTWLDRHPILDLRVNVHLAVKKKK</sequence>
<feature type="domain" description="CTCK" evidence="6">
    <location>
        <begin position="59"/>
        <end position="142"/>
    </location>
</feature>
<dbReference type="GO" id="GO:0005615">
    <property type="term" value="C:extracellular space"/>
    <property type="evidence" value="ECO:0007669"/>
    <property type="project" value="TreeGrafter"/>
</dbReference>
<name>A0AAD9VA91_ACRCE</name>
<organism evidence="7 8">
    <name type="scientific">Acropora cervicornis</name>
    <name type="common">Staghorn coral</name>
    <dbReference type="NCBI Taxonomy" id="6130"/>
    <lineage>
        <taxon>Eukaryota</taxon>
        <taxon>Metazoa</taxon>
        <taxon>Cnidaria</taxon>
        <taxon>Anthozoa</taxon>
        <taxon>Hexacorallia</taxon>
        <taxon>Scleractinia</taxon>
        <taxon>Astrocoeniina</taxon>
        <taxon>Acroporidae</taxon>
        <taxon>Acropora</taxon>
    </lineage>
</organism>
<dbReference type="SMART" id="SM00041">
    <property type="entry name" value="CT"/>
    <property type="match status" value="1"/>
</dbReference>
<dbReference type="AlphaFoldDB" id="A0AAD9VA91"/>
<comment type="subcellular location">
    <subcellularLocation>
        <location evidence="1">Secreted</location>
    </subcellularLocation>
</comment>
<evidence type="ECO:0000256" key="3">
    <source>
        <dbReference type="ARBA" id="ARBA00022729"/>
    </source>
</evidence>
<dbReference type="PANTHER" id="PTHR15283">
    <property type="entry name" value="GREMLIN 1"/>
    <property type="match status" value="1"/>
</dbReference>
<proteinExistence type="predicted"/>
<evidence type="ECO:0000313" key="7">
    <source>
        <dbReference type="EMBL" id="KAK2566974.1"/>
    </source>
</evidence>
<evidence type="ECO:0000259" key="6">
    <source>
        <dbReference type="SMART" id="SM00041"/>
    </source>
</evidence>
<keyword evidence="3 5" id="KW-0732">Signal</keyword>
<feature type="chain" id="PRO_5042145721" evidence="5">
    <location>
        <begin position="23"/>
        <end position="784"/>
    </location>
</feature>
<dbReference type="InterPro" id="IPR004133">
    <property type="entry name" value="DAN_dom"/>
</dbReference>
<dbReference type="GO" id="GO:0048018">
    <property type="term" value="F:receptor ligand activity"/>
    <property type="evidence" value="ECO:0007669"/>
    <property type="project" value="TreeGrafter"/>
</dbReference>
<evidence type="ECO:0000256" key="5">
    <source>
        <dbReference type="SAM" id="SignalP"/>
    </source>
</evidence>
<dbReference type="Pfam" id="PF03045">
    <property type="entry name" value="DAN"/>
    <property type="match status" value="1"/>
</dbReference>
<feature type="signal peptide" evidence="5">
    <location>
        <begin position="1"/>
        <end position="22"/>
    </location>
</feature>
<keyword evidence="8" id="KW-1185">Reference proteome</keyword>
<reference evidence="7" key="1">
    <citation type="journal article" date="2023" name="G3 (Bethesda)">
        <title>Whole genome assembly and annotation of the endangered Caribbean coral Acropora cervicornis.</title>
        <authorList>
            <person name="Selwyn J.D."/>
            <person name="Vollmer S.V."/>
        </authorList>
    </citation>
    <scope>NUCLEOTIDE SEQUENCE</scope>
    <source>
        <strain evidence="7">K2</strain>
    </source>
</reference>
<dbReference type="InterPro" id="IPR029034">
    <property type="entry name" value="Cystine-knot_cytokine"/>
</dbReference>
<reference evidence="7" key="2">
    <citation type="journal article" date="2023" name="Science">
        <title>Genomic signatures of disease resistance in endangered staghorn corals.</title>
        <authorList>
            <person name="Vollmer S.V."/>
            <person name="Selwyn J.D."/>
            <person name="Despard B.A."/>
            <person name="Roesel C.L."/>
        </authorList>
    </citation>
    <scope>NUCLEOTIDE SEQUENCE</scope>
    <source>
        <strain evidence="7">K2</strain>
    </source>
</reference>
<dbReference type="Proteomes" id="UP001249851">
    <property type="component" value="Unassembled WGS sequence"/>
</dbReference>
<evidence type="ECO:0000256" key="1">
    <source>
        <dbReference type="ARBA" id="ARBA00004613"/>
    </source>
</evidence>
<dbReference type="GO" id="GO:0009887">
    <property type="term" value="P:animal organ morphogenesis"/>
    <property type="evidence" value="ECO:0007669"/>
    <property type="project" value="TreeGrafter"/>
</dbReference>